<keyword evidence="1" id="KW-0812">Transmembrane</keyword>
<gene>
    <name evidence="2" type="ORF">C1706_09020</name>
</gene>
<evidence type="ECO:0000313" key="3">
    <source>
        <dbReference type="Proteomes" id="UP000290624"/>
    </source>
</evidence>
<reference evidence="2 3" key="1">
    <citation type="submission" date="2018-01" db="EMBL/GenBank/DDBJ databases">
        <title>Lactibacter flavus gen. nov., sp. nov., a novel bacterium of the family Propionibacteriaceae isolated from raw milk and dairy products.</title>
        <authorList>
            <person name="Wenning M."/>
            <person name="Breitenwieser F."/>
            <person name="Huptas C."/>
            <person name="von Neubeck M."/>
            <person name="Busse H.-J."/>
            <person name="Scherer S."/>
        </authorList>
    </citation>
    <scope>NUCLEOTIDE SEQUENCE [LARGE SCALE GENOMIC DNA]</scope>
    <source>
        <strain evidence="2 3">VG341</strain>
    </source>
</reference>
<feature type="transmembrane region" description="Helical" evidence="1">
    <location>
        <begin position="165"/>
        <end position="186"/>
    </location>
</feature>
<comment type="caution">
    <text evidence="2">The sequence shown here is derived from an EMBL/GenBank/DDBJ whole genome shotgun (WGS) entry which is preliminary data.</text>
</comment>
<organism evidence="2 3">
    <name type="scientific">Propioniciclava flava</name>
    <dbReference type="NCBI Taxonomy" id="2072026"/>
    <lineage>
        <taxon>Bacteria</taxon>
        <taxon>Bacillati</taxon>
        <taxon>Actinomycetota</taxon>
        <taxon>Actinomycetes</taxon>
        <taxon>Propionibacteriales</taxon>
        <taxon>Propionibacteriaceae</taxon>
        <taxon>Propioniciclava</taxon>
    </lineage>
</organism>
<dbReference type="Proteomes" id="UP000290624">
    <property type="component" value="Unassembled WGS sequence"/>
</dbReference>
<dbReference type="CDD" id="cd03498">
    <property type="entry name" value="SQR_TypeB_2_TM"/>
    <property type="match status" value="1"/>
</dbReference>
<dbReference type="InterPro" id="IPR011138">
    <property type="entry name" value="Cytochrome_b-558"/>
</dbReference>
<dbReference type="SUPFAM" id="SSF81343">
    <property type="entry name" value="Fumarate reductase respiratory complex transmembrane subunits"/>
    <property type="match status" value="1"/>
</dbReference>
<feature type="transmembrane region" description="Helical" evidence="1">
    <location>
        <begin position="21"/>
        <end position="39"/>
    </location>
</feature>
<feature type="transmembrane region" description="Helical" evidence="1">
    <location>
        <begin position="123"/>
        <end position="145"/>
    </location>
</feature>
<dbReference type="AlphaFoldDB" id="A0A4Q2EF77"/>
<dbReference type="InterPro" id="IPR034804">
    <property type="entry name" value="SQR/QFR_C/D"/>
</dbReference>
<keyword evidence="1" id="KW-1133">Transmembrane helix</keyword>
<dbReference type="EMBL" id="PPCV01000005">
    <property type="protein sequence ID" value="RXW32167.1"/>
    <property type="molecule type" value="Genomic_DNA"/>
</dbReference>
<dbReference type="RefSeq" id="WP_129458906.1">
    <property type="nucleotide sequence ID" value="NZ_PPCV01000005.1"/>
</dbReference>
<evidence type="ECO:0000256" key="1">
    <source>
        <dbReference type="SAM" id="Phobius"/>
    </source>
</evidence>
<name>A0A4Q2EF77_9ACTN</name>
<feature type="transmembrane region" description="Helical" evidence="1">
    <location>
        <begin position="207"/>
        <end position="232"/>
    </location>
</feature>
<sequence length="233" mass="26036">MATTTLTPRQRAVRSTVALKALMAITGLVMIGFLLMHMYGNLKAFLGAEVFDHYAHWLKTDLLYPLLPQGWFIWIFRFVLLACIAAHMYAAAVLTGRAHGARSTKYVTTDRIQETYAARTMRWGGVIIVGFLVFHLLQFTVQAVTPGFTPGTSPYEMVVLSFQQWWLVLAYAIWIVAVCMHVRHGVWSALTTLGANTSPGARRFLDGLAWVIAVVLFVGFMIMPVAVLLGWIN</sequence>
<proteinExistence type="predicted"/>
<feature type="transmembrane region" description="Helical" evidence="1">
    <location>
        <begin position="71"/>
        <end position="95"/>
    </location>
</feature>
<protein>
    <submittedName>
        <fullName evidence="2">Succinate dehydrogenase</fullName>
    </submittedName>
</protein>
<dbReference type="NCBIfam" id="TIGR02046">
    <property type="entry name" value="sdhC_b558_fam"/>
    <property type="match status" value="1"/>
</dbReference>
<evidence type="ECO:0000313" key="2">
    <source>
        <dbReference type="EMBL" id="RXW32167.1"/>
    </source>
</evidence>
<dbReference type="Gene3D" id="1.20.1300.10">
    <property type="entry name" value="Fumarate reductase/succinate dehydrogenase, transmembrane subunit"/>
    <property type="match status" value="1"/>
</dbReference>
<accession>A0A4Q2EF77</accession>
<dbReference type="GO" id="GO:0016020">
    <property type="term" value="C:membrane"/>
    <property type="evidence" value="ECO:0007669"/>
    <property type="project" value="InterPro"/>
</dbReference>
<keyword evidence="1" id="KW-0472">Membrane</keyword>
<keyword evidence="3" id="KW-1185">Reference proteome</keyword>
<dbReference type="OrthoDB" id="9788081at2"/>